<evidence type="ECO:0000256" key="1">
    <source>
        <dbReference type="SAM" id="SignalP"/>
    </source>
</evidence>
<reference evidence="2 3" key="1">
    <citation type="submission" date="2019-03" db="EMBL/GenBank/DDBJ databases">
        <title>Metabolic potential of uncultured bacteria and archaea associated with petroleum seepage in deep-sea sediments.</title>
        <authorList>
            <person name="Dong X."/>
            <person name="Hubert C."/>
        </authorList>
    </citation>
    <scope>NUCLEOTIDE SEQUENCE [LARGE SCALE GENOMIC DNA]</scope>
    <source>
        <strain evidence="2">E29_bin36</strain>
    </source>
</reference>
<dbReference type="InterPro" id="IPR015943">
    <property type="entry name" value="WD40/YVTN_repeat-like_dom_sf"/>
</dbReference>
<feature type="chain" id="PRO_5022045929" description="WD40 repeat domain-containing protein" evidence="1">
    <location>
        <begin position="28"/>
        <end position="426"/>
    </location>
</feature>
<feature type="signal peptide" evidence="1">
    <location>
        <begin position="1"/>
        <end position="27"/>
    </location>
</feature>
<name>A0A523XMW9_UNCT6</name>
<keyword evidence="1" id="KW-0732">Signal</keyword>
<sequence length="426" mass="48340">MSNIHKIVVVMGMLALFLSHAVLLACAEEPQEKINVRLVWKSVHADRFIPDRKTFPPSEIQAEIESASTSEVGKRFLINTLREQVAKHDRLVFFEGGKIMDVKEKGHRYLLFSPGGQYVGFVGGTKGMTEEELGRVGWIGDWGPITQFILMTAQGEFLWRKIRLFGPIRILENGEVAVPHRTFGFDRGLILYSPTGDTLFDLPKQEATRPNRHVHGDKKPIHACFEKRYLWIFAGGGKAVLKRMLKDIEPKSVNLSDDGRCVLLDGRKAGTPRFPRTQQLLDRSGRIIRQYSLFAPSEIDFSPEGDFLAILDNKEKLHFIESSTGRILWEISREGELETFQNVRVSSKGNLVLLRSIFLRRIPVMDVDSGVFSWRLRMFNNAGSLVWQETFPSKDRVGHGSAFMADDGSYFFAKSDNSLYCYAIGH</sequence>
<dbReference type="AlphaFoldDB" id="A0A523XMW9"/>
<dbReference type="EMBL" id="SOIP01000315">
    <property type="protein sequence ID" value="TET80634.1"/>
    <property type="molecule type" value="Genomic_DNA"/>
</dbReference>
<accession>A0A523XMW9</accession>
<dbReference type="Proteomes" id="UP000315534">
    <property type="component" value="Unassembled WGS sequence"/>
</dbReference>
<dbReference type="SUPFAM" id="SSF82171">
    <property type="entry name" value="DPP6 N-terminal domain-like"/>
    <property type="match status" value="1"/>
</dbReference>
<dbReference type="PROSITE" id="PS51257">
    <property type="entry name" value="PROKAR_LIPOPROTEIN"/>
    <property type="match status" value="1"/>
</dbReference>
<evidence type="ECO:0000313" key="3">
    <source>
        <dbReference type="Proteomes" id="UP000315534"/>
    </source>
</evidence>
<proteinExistence type="predicted"/>
<gene>
    <name evidence="2" type="ORF">E3J38_05265</name>
</gene>
<protein>
    <recommendedName>
        <fullName evidence="4">WD40 repeat domain-containing protein</fullName>
    </recommendedName>
</protein>
<dbReference type="Gene3D" id="2.130.10.10">
    <property type="entry name" value="YVTN repeat-like/Quinoprotein amine dehydrogenase"/>
    <property type="match status" value="1"/>
</dbReference>
<organism evidence="2 3">
    <name type="scientific">candidate division TA06 bacterium</name>
    <dbReference type="NCBI Taxonomy" id="2250710"/>
    <lineage>
        <taxon>Bacteria</taxon>
        <taxon>Bacteria division TA06</taxon>
    </lineage>
</organism>
<evidence type="ECO:0000313" key="2">
    <source>
        <dbReference type="EMBL" id="TET80634.1"/>
    </source>
</evidence>
<comment type="caution">
    <text evidence="2">The sequence shown here is derived from an EMBL/GenBank/DDBJ whole genome shotgun (WGS) entry which is preliminary data.</text>
</comment>
<evidence type="ECO:0008006" key="4">
    <source>
        <dbReference type="Google" id="ProtNLM"/>
    </source>
</evidence>